<gene>
    <name evidence="2" type="ORF">PILCRDRAFT_14007</name>
</gene>
<feature type="region of interest" description="Disordered" evidence="1">
    <location>
        <begin position="384"/>
        <end position="418"/>
    </location>
</feature>
<keyword evidence="3" id="KW-1185">Reference proteome</keyword>
<protein>
    <submittedName>
        <fullName evidence="2">Uncharacterized protein</fullName>
    </submittedName>
</protein>
<feature type="region of interest" description="Disordered" evidence="1">
    <location>
        <begin position="447"/>
        <end position="500"/>
    </location>
</feature>
<proteinExistence type="predicted"/>
<dbReference type="HOGENOM" id="CLU_247711_0_0_1"/>
<feature type="compositionally biased region" description="Polar residues" evidence="1">
    <location>
        <begin position="149"/>
        <end position="162"/>
    </location>
</feature>
<feature type="region of interest" description="Disordered" evidence="1">
    <location>
        <begin position="149"/>
        <end position="174"/>
    </location>
</feature>
<organism evidence="2 3">
    <name type="scientific">Piloderma croceum (strain F 1598)</name>
    <dbReference type="NCBI Taxonomy" id="765440"/>
    <lineage>
        <taxon>Eukaryota</taxon>
        <taxon>Fungi</taxon>
        <taxon>Dikarya</taxon>
        <taxon>Basidiomycota</taxon>
        <taxon>Agaricomycotina</taxon>
        <taxon>Agaricomycetes</taxon>
        <taxon>Agaricomycetidae</taxon>
        <taxon>Atheliales</taxon>
        <taxon>Atheliaceae</taxon>
        <taxon>Piloderma</taxon>
    </lineage>
</organism>
<feature type="compositionally biased region" description="Polar residues" evidence="1">
    <location>
        <begin position="384"/>
        <end position="395"/>
    </location>
</feature>
<reference evidence="3" key="2">
    <citation type="submission" date="2015-01" db="EMBL/GenBank/DDBJ databases">
        <title>Evolutionary Origins and Diversification of the Mycorrhizal Mutualists.</title>
        <authorList>
            <consortium name="DOE Joint Genome Institute"/>
            <consortium name="Mycorrhizal Genomics Consortium"/>
            <person name="Kohler A."/>
            <person name="Kuo A."/>
            <person name="Nagy L.G."/>
            <person name="Floudas D."/>
            <person name="Copeland A."/>
            <person name="Barry K.W."/>
            <person name="Cichocki N."/>
            <person name="Veneault-Fourrey C."/>
            <person name="LaButti K."/>
            <person name="Lindquist E.A."/>
            <person name="Lipzen A."/>
            <person name="Lundell T."/>
            <person name="Morin E."/>
            <person name="Murat C."/>
            <person name="Riley R."/>
            <person name="Ohm R."/>
            <person name="Sun H."/>
            <person name="Tunlid A."/>
            <person name="Henrissat B."/>
            <person name="Grigoriev I.V."/>
            <person name="Hibbett D.S."/>
            <person name="Martin F."/>
        </authorList>
    </citation>
    <scope>NUCLEOTIDE SEQUENCE [LARGE SCALE GENOMIC DNA]</scope>
    <source>
        <strain evidence="3">F 1598</strain>
    </source>
</reference>
<sequence length="1665" mass="186386">MEKLRYLRLLLENLSANTGLPLTVAKDSIYTAKCFAPKSLNVIPGTGKKESIKDAFIRKIHETMEMRDADPVFKERGQGVVRLVVALETLVKMFPDDVDVDNIVDKLLEAARRLYLEASDPLPLFPQTSNLSSQVASGALIHSLASASCGSGQPLHSQTSHGVNAPTASRVDTDTMMRDPPVGSAGRNTAFNTQGSTSTKRLPEDIVDVARPTKIPRLTETLLSSRPKDITTPHEDVMSIRNPSIEENMHGQRGAKLVFDGVELPRVSRISSRKTRSGGDKDTNGADENMEIENGSTSGATGSFHIPSGSHNNVTRTPTERNATRGRGIAKQRKGVTGNTVQAAPSRVPESEQPFARESSFSRVASHFGGGNLDLSESDDDANFVSSAHSINPNLSDSDADFDDDGSNTSIDSGFFQSPHGAHFRKDEYFHGNNTLSPDTIDRRITEKNEPEDSDNEEGSIYQPDDSGDESEDAVSNEKDSDNPQNKCLLPPPTPFICSPGSKRGRKILLAQVDTRSDIYEWNDGRHRCLHANIEIPSSACINSSCAVLSYFDGIYFCPLLSAIMCPVHNHLVLLSDLRTHLKNHHRFVMRLIGHRLDSLIGHLQRTFSLSFATTAKDLFEKLSNIRLSSPVPGLSKPELCVQCPSCNLWFKSENDNKPWDCIRVHWRNKAKDRCRTWYRNRPRDFVKSSLPRHYASPLFNPNDSRFSNFRVAFVSGYSPASIKAPSIITVEPATQSSSIESPQYLNNFGWIPYLDGLNAEPSELLQLVALPSNRMVAQWSEDSEGFHVEEGLIVLHKFFRLYLRDANSRVNSCHDTVRDALVEGSGAKFRRFKNSSFKKYRCAATRMCTMVIRFMLWKRHASIEGFGNFRPKLTREQFDLFKDLYSLLVRGSALEIADLGPISHRIVFSAYTLNVDVRNKVDSALEQSLVFTILTPVKGWYISALSTTQLFAHIQRIGFSALFHTAWQGGINVDFVLDIHMDTEEEQEHDGDGDEEGDSPEECGDDLAREAEEVQEALELHSFKGPTAVGPTTHREWSLDDFDTAGRAATELQSEDEDMGIEILEGRQDEDPLLMRLFNFRKWTTPKPGVYSTLMSRIIEAWVSLAPIAKQSTAKGGCTWSPDGQSVILRWGHIRGRNIDLDTLRRRVVEQADQLTQTLVDLVPCVDLSQFQLSQVTDDAESLESLFDRQDNKELFQPYIDRVWAYLGRPQNIGSDHDGDTKYDTPIFSRNGRLDEKAARRWLKSPAMLLRLILRHLCRTCGITPRAWQTAELLYRCMGSYVRNFRLLQHDTPFIGYPKAKQKDRLMYDAFWALPPHLGIVLVFYLGVIRPIEIEILKNLGIPTEDHEHYIFVHNQKRHTLSPYVFSESTVNEILHCGTPELSYEARACRKVMGSIYNHHLSHLHQDSWEMLLRSSGNAQAQHTESMDDGHYAQDEISRATGMPLSKRNQQIGVSKAFHAFFGFLPGSIGWSSLANHRPKGEREQHINIALGVARRLMVEVYSVANGTLSQRAERVAELMLTKPFLWGEEGLSDLGLWMTLGDKVLVQVMTAVTYGIGQPATFSFPPLGGFSEEEVATALILILIALEEWSSGQLVAFPTLVTIANIIGQRIQELVPKDQTEIPAISCLVCIADTPYFKIIARLVRPRKPQRLSAPSVLNLACL</sequence>
<name>A0A0C3AM15_PILCF</name>
<evidence type="ECO:0000313" key="3">
    <source>
        <dbReference type="Proteomes" id="UP000054166"/>
    </source>
</evidence>
<feature type="region of interest" description="Disordered" evidence="1">
    <location>
        <begin position="985"/>
        <end position="1005"/>
    </location>
</feature>
<feature type="region of interest" description="Disordered" evidence="1">
    <location>
        <begin position="269"/>
        <end position="357"/>
    </location>
</feature>
<dbReference type="Proteomes" id="UP000054166">
    <property type="component" value="Unassembled WGS sequence"/>
</dbReference>
<reference evidence="2 3" key="1">
    <citation type="submission" date="2014-04" db="EMBL/GenBank/DDBJ databases">
        <authorList>
            <consortium name="DOE Joint Genome Institute"/>
            <person name="Kuo A."/>
            <person name="Tarkka M."/>
            <person name="Buscot F."/>
            <person name="Kohler A."/>
            <person name="Nagy L.G."/>
            <person name="Floudas D."/>
            <person name="Copeland A."/>
            <person name="Barry K.W."/>
            <person name="Cichocki N."/>
            <person name="Veneault-Fourrey C."/>
            <person name="LaButti K."/>
            <person name="Lindquist E.A."/>
            <person name="Lipzen A."/>
            <person name="Lundell T."/>
            <person name="Morin E."/>
            <person name="Murat C."/>
            <person name="Sun H."/>
            <person name="Tunlid A."/>
            <person name="Henrissat B."/>
            <person name="Grigoriev I.V."/>
            <person name="Hibbett D.S."/>
            <person name="Martin F."/>
            <person name="Nordberg H.P."/>
            <person name="Cantor M.N."/>
            <person name="Hua S.X."/>
        </authorList>
    </citation>
    <scope>NUCLEOTIDE SEQUENCE [LARGE SCALE GENOMIC DNA]</scope>
    <source>
        <strain evidence="2 3">F 1598</strain>
    </source>
</reference>
<dbReference type="InParanoid" id="A0A0C3AM15"/>
<feature type="compositionally biased region" description="Acidic residues" evidence="1">
    <location>
        <begin position="466"/>
        <end position="475"/>
    </location>
</feature>
<evidence type="ECO:0000313" key="2">
    <source>
        <dbReference type="EMBL" id="KIM74943.1"/>
    </source>
</evidence>
<accession>A0A0C3AM15</accession>
<dbReference type="OrthoDB" id="3049338at2759"/>
<evidence type="ECO:0000256" key="1">
    <source>
        <dbReference type="SAM" id="MobiDB-lite"/>
    </source>
</evidence>
<dbReference type="EMBL" id="KN833053">
    <property type="protein sequence ID" value="KIM74943.1"/>
    <property type="molecule type" value="Genomic_DNA"/>
</dbReference>